<dbReference type="STRING" id="83401.SAMN05421742_103250"/>
<evidence type="ECO:0000256" key="1">
    <source>
        <dbReference type="SAM" id="SignalP"/>
    </source>
</evidence>
<dbReference type="AlphaFoldDB" id="A0A1G7YBC7"/>
<evidence type="ECO:0000313" key="3">
    <source>
        <dbReference type="Proteomes" id="UP000217076"/>
    </source>
</evidence>
<keyword evidence="3" id="KW-1185">Reference proteome</keyword>
<dbReference type="RefSeq" id="WP_176787677.1">
    <property type="nucleotide sequence ID" value="NZ_FNCV01000003.1"/>
</dbReference>
<reference evidence="3" key="1">
    <citation type="submission" date="2016-10" db="EMBL/GenBank/DDBJ databases">
        <authorList>
            <person name="Varghese N."/>
            <person name="Submissions S."/>
        </authorList>
    </citation>
    <scope>NUCLEOTIDE SEQUENCE [LARGE SCALE GENOMIC DNA]</scope>
    <source>
        <strain evidence="3">930I</strain>
    </source>
</reference>
<gene>
    <name evidence="2" type="ORF">SAMN05421742_103250</name>
</gene>
<name>A0A1G7YBC7_9PROT</name>
<dbReference type="Proteomes" id="UP000217076">
    <property type="component" value="Unassembled WGS sequence"/>
</dbReference>
<feature type="signal peptide" evidence="1">
    <location>
        <begin position="1"/>
        <end position="27"/>
    </location>
</feature>
<feature type="chain" id="PRO_5011614915" evidence="1">
    <location>
        <begin position="28"/>
        <end position="128"/>
    </location>
</feature>
<proteinExistence type="predicted"/>
<keyword evidence="1" id="KW-0732">Signal</keyword>
<dbReference type="EMBL" id="FNCV01000003">
    <property type="protein sequence ID" value="SDG93714.1"/>
    <property type="molecule type" value="Genomic_DNA"/>
</dbReference>
<accession>A0A1G7YBC7</accession>
<sequence>MRMFNWRSGLAAAVVGTALWSGGAAVAEGTGVNVVGLAYEPLDLFSSTDEMADPVGTASAGDFSFPTPVLKASGNGMVLLKVNGAEYWVIADDVETDRTLSLDIACEPEMKGSTVEFGSRGLGEGCAE</sequence>
<protein>
    <submittedName>
        <fullName evidence="2">Uncharacterized protein</fullName>
    </submittedName>
</protein>
<organism evidence="2 3">
    <name type="scientific">Roseospirillum parvum</name>
    <dbReference type="NCBI Taxonomy" id="83401"/>
    <lineage>
        <taxon>Bacteria</taxon>
        <taxon>Pseudomonadati</taxon>
        <taxon>Pseudomonadota</taxon>
        <taxon>Alphaproteobacteria</taxon>
        <taxon>Rhodospirillales</taxon>
        <taxon>Rhodospirillaceae</taxon>
        <taxon>Roseospirillum</taxon>
    </lineage>
</organism>
<evidence type="ECO:0000313" key="2">
    <source>
        <dbReference type="EMBL" id="SDG93714.1"/>
    </source>
</evidence>